<evidence type="ECO:0000313" key="4">
    <source>
        <dbReference type="EMBL" id="QJT41226.1"/>
    </source>
</evidence>
<protein>
    <recommendedName>
        <fullName evidence="3">ATPase dynein-related AAA domain-containing protein</fullName>
    </recommendedName>
</protein>
<dbReference type="Gene3D" id="3.40.50.300">
    <property type="entry name" value="P-loop containing nucleotide triphosphate hydrolases"/>
    <property type="match status" value="1"/>
</dbReference>
<dbReference type="InterPro" id="IPR025662">
    <property type="entry name" value="Sigma_54_int_dom_ATP-bd_1"/>
</dbReference>
<reference evidence="4 5" key="1">
    <citation type="submission" date="2019-03" db="EMBL/GenBank/DDBJ databases">
        <title>Novel transposon Tn6433 accelerates the dissemination of tet(E) in Aeromonas from aerobic biofilm under oxytetracycline stress.</title>
        <authorList>
            <person name="Shi Y."/>
            <person name="Tian Z."/>
            <person name="Zhang Y."/>
            <person name="Zhang H."/>
            <person name="Yang M."/>
        </authorList>
    </citation>
    <scope>NUCLEOTIDE SEQUENCE [LARGE SCALE GENOMIC DNA]</scope>
    <source>
        <strain evidence="4 5">R50-22</strain>
        <plasmid evidence="5">paeme5</plasmid>
    </source>
</reference>
<dbReference type="Proteomes" id="UP000502657">
    <property type="component" value="Plasmid pAeme5"/>
</dbReference>
<dbReference type="PANTHER" id="PTHR48103:SF2">
    <property type="entry name" value="MIDASIN"/>
    <property type="match status" value="1"/>
</dbReference>
<keyword evidence="5" id="KW-1185">Reference proteome</keyword>
<evidence type="ECO:0000256" key="2">
    <source>
        <dbReference type="ARBA" id="ARBA00022840"/>
    </source>
</evidence>
<feature type="domain" description="ATPase dynein-related AAA" evidence="3">
    <location>
        <begin position="91"/>
        <end position="218"/>
    </location>
</feature>
<name>A0ABX6NZB6_AERME</name>
<evidence type="ECO:0000256" key="1">
    <source>
        <dbReference type="ARBA" id="ARBA00022741"/>
    </source>
</evidence>
<organism evidence="4 5">
    <name type="scientific">Aeromonas media</name>
    <dbReference type="NCBI Taxonomy" id="651"/>
    <lineage>
        <taxon>Bacteria</taxon>
        <taxon>Pseudomonadati</taxon>
        <taxon>Pseudomonadota</taxon>
        <taxon>Gammaproteobacteria</taxon>
        <taxon>Aeromonadales</taxon>
        <taxon>Aeromonadaceae</taxon>
        <taxon>Aeromonas</taxon>
    </lineage>
</organism>
<dbReference type="Pfam" id="PF07728">
    <property type="entry name" value="AAA_5"/>
    <property type="match status" value="1"/>
</dbReference>
<geneLocation type="plasmid" evidence="5">
    <name>paeme5</name>
</geneLocation>
<keyword evidence="2" id="KW-0067">ATP-binding</keyword>
<dbReference type="PANTHER" id="PTHR48103">
    <property type="entry name" value="MIDASIN-RELATED"/>
    <property type="match status" value="1"/>
</dbReference>
<gene>
    <name evidence="4" type="ORF">E4188_22260</name>
</gene>
<dbReference type="EMBL" id="CP038449">
    <property type="protein sequence ID" value="QJT41226.1"/>
    <property type="molecule type" value="Genomic_DNA"/>
</dbReference>
<evidence type="ECO:0000259" key="3">
    <source>
        <dbReference type="Pfam" id="PF07728"/>
    </source>
</evidence>
<keyword evidence="1" id="KW-0547">Nucleotide-binding</keyword>
<evidence type="ECO:0000313" key="5">
    <source>
        <dbReference type="Proteomes" id="UP000502657"/>
    </source>
</evidence>
<sequence length="363" mass="40362">MSYADKEIDMNNVNAMSNVVELNAPELPVMEYLSVDQSLPELGTKFPAIRCTNAGMYARLVPQEPTHYYVPVMEAKKAVIWASTPTMKQSLLLKGETGTGKTELVTFLAARLGMPLARVECHCSMTPDVLDGGIRLVPSEDGSGVVTRYILSDVMRLYRDGGWILLDEVDKVSDEVSSRLHALADGKPVTIPETGEVIYKHPNTRVWGTANTVGDGTSMRYITSRPLDAAFRARWAVLEIKYLKPSEELEMLKKAYPRLREGFLRTMVRLANECRDAALGEKRDGNVDRPMGVIFATRSIRNIMEATLAFGAQAPFIEAVNFAFRDMCTKADQEVFDGICQRVLAVDLINDLTTTKKLNDSLQ</sequence>
<accession>A0ABX6NZB6</accession>
<dbReference type="InterPro" id="IPR011704">
    <property type="entry name" value="ATPase_dyneun-rel_AAA"/>
</dbReference>
<dbReference type="PROSITE" id="PS00675">
    <property type="entry name" value="SIGMA54_INTERACT_1"/>
    <property type="match status" value="1"/>
</dbReference>
<keyword evidence="4" id="KW-0614">Plasmid</keyword>
<dbReference type="CDD" id="cd00009">
    <property type="entry name" value="AAA"/>
    <property type="match status" value="1"/>
</dbReference>
<proteinExistence type="predicted"/>
<dbReference type="SUPFAM" id="SSF52540">
    <property type="entry name" value="P-loop containing nucleoside triphosphate hydrolases"/>
    <property type="match status" value="1"/>
</dbReference>
<dbReference type="InterPro" id="IPR027417">
    <property type="entry name" value="P-loop_NTPase"/>
</dbReference>